<name>A0A835AJ96_9POAL</name>
<protein>
    <submittedName>
        <fullName evidence="1">Uncharacterized protein</fullName>
    </submittedName>
</protein>
<sequence>MRPRVSPCISAFLPNSAGPFCSYKSLTRMTYLIHLIISRHNYRSLSSWMWSYSYVGAFGWLRMTSFSEIFHQIFRMSRMSFARN</sequence>
<comment type="caution">
    <text evidence="1">The sequence shown here is derived from an EMBL/GenBank/DDBJ whole genome shotgun (WGS) entry which is preliminary data.</text>
</comment>
<keyword evidence="2" id="KW-1185">Reference proteome</keyword>
<dbReference type="EMBL" id="JACEFO010002324">
    <property type="protein sequence ID" value="KAF8665872.1"/>
    <property type="molecule type" value="Genomic_DNA"/>
</dbReference>
<reference evidence="1" key="1">
    <citation type="submission" date="2020-07" db="EMBL/GenBank/DDBJ databases">
        <title>Genome sequence and genetic diversity analysis of an under-domesticated orphan crop, white fonio (Digitaria exilis).</title>
        <authorList>
            <person name="Bennetzen J.L."/>
            <person name="Chen S."/>
            <person name="Ma X."/>
            <person name="Wang X."/>
            <person name="Yssel A.E.J."/>
            <person name="Chaluvadi S.R."/>
            <person name="Johnson M."/>
            <person name="Gangashetty P."/>
            <person name="Hamidou F."/>
            <person name="Sanogo M.D."/>
            <person name="Zwaenepoel A."/>
            <person name="Wallace J."/>
            <person name="Van De Peer Y."/>
            <person name="Van Deynze A."/>
        </authorList>
    </citation>
    <scope>NUCLEOTIDE SEQUENCE</scope>
    <source>
        <tissue evidence="1">Leaves</tissue>
    </source>
</reference>
<evidence type="ECO:0000313" key="1">
    <source>
        <dbReference type="EMBL" id="KAF8665872.1"/>
    </source>
</evidence>
<gene>
    <name evidence="1" type="ORF">HU200_053953</name>
</gene>
<proteinExistence type="predicted"/>
<evidence type="ECO:0000313" key="2">
    <source>
        <dbReference type="Proteomes" id="UP000636709"/>
    </source>
</evidence>
<dbReference type="Proteomes" id="UP000636709">
    <property type="component" value="Unassembled WGS sequence"/>
</dbReference>
<dbReference type="AlphaFoldDB" id="A0A835AJ96"/>
<organism evidence="1 2">
    <name type="scientific">Digitaria exilis</name>
    <dbReference type="NCBI Taxonomy" id="1010633"/>
    <lineage>
        <taxon>Eukaryota</taxon>
        <taxon>Viridiplantae</taxon>
        <taxon>Streptophyta</taxon>
        <taxon>Embryophyta</taxon>
        <taxon>Tracheophyta</taxon>
        <taxon>Spermatophyta</taxon>
        <taxon>Magnoliopsida</taxon>
        <taxon>Liliopsida</taxon>
        <taxon>Poales</taxon>
        <taxon>Poaceae</taxon>
        <taxon>PACMAD clade</taxon>
        <taxon>Panicoideae</taxon>
        <taxon>Panicodae</taxon>
        <taxon>Paniceae</taxon>
        <taxon>Anthephorinae</taxon>
        <taxon>Digitaria</taxon>
    </lineage>
</organism>
<accession>A0A835AJ96</accession>